<comment type="subcellular location">
    <subcellularLocation>
        <location evidence="1 5">Cytoplasm</location>
    </subcellularLocation>
</comment>
<evidence type="ECO:0000256" key="5">
    <source>
        <dbReference type="HAMAP-Rule" id="MF_01114"/>
    </source>
</evidence>
<feature type="domain" description="RecX second three-helical" evidence="6">
    <location>
        <begin position="47"/>
        <end position="86"/>
    </location>
</feature>
<dbReference type="HAMAP" id="MF_01114">
    <property type="entry name" value="RecX"/>
    <property type="match status" value="1"/>
</dbReference>
<reference evidence="9" key="1">
    <citation type="journal article" date="2019" name="Int. J. Syst. Evol. Microbiol.">
        <title>The Global Catalogue of Microorganisms (GCM) 10K type strain sequencing project: providing services to taxonomists for standard genome sequencing and annotation.</title>
        <authorList>
            <consortium name="The Broad Institute Genomics Platform"/>
            <consortium name="The Broad Institute Genome Sequencing Center for Infectious Disease"/>
            <person name="Wu L."/>
            <person name="Ma J."/>
        </authorList>
    </citation>
    <scope>NUCLEOTIDE SEQUENCE [LARGE SCALE GENOMIC DNA]</scope>
    <source>
        <strain evidence="9">LMG 29894</strain>
    </source>
</reference>
<dbReference type="InterPro" id="IPR036388">
    <property type="entry name" value="WH-like_DNA-bd_sf"/>
</dbReference>
<keyword evidence="4 5" id="KW-0963">Cytoplasm</keyword>
<dbReference type="InterPro" id="IPR003783">
    <property type="entry name" value="Regulatory_RecX"/>
</dbReference>
<sequence length="147" mass="17017">MADTLRDRALALLARREHSRAELRRKLGGGDEVESVLDELEARDWLSDARFAARYVESYRSRFGRRRLEYGLRERGIAESLIHEVLADTSDEDGNHELSRARTLWARKFGNPPADAREKARQVRFLQSRGFDFDIIRRVLGGEDDES</sequence>
<evidence type="ECO:0000259" key="6">
    <source>
        <dbReference type="Pfam" id="PF02631"/>
    </source>
</evidence>
<evidence type="ECO:0000256" key="4">
    <source>
        <dbReference type="ARBA" id="ARBA00022490"/>
    </source>
</evidence>
<name>A0ABV8MN09_9NEIS</name>
<dbReference type="InterPro" id="IPR053924">
    <property type="entry name" value="RecX_HTH_2nd"/>
</dbReference>
<comment type="similarity">
    <text evidence="2 5">Belongs to the RecX family.</text>
</comment>
<dbReference type="InterPro" id="IPR053925">
    <property type="entry name" value="RecX_HTH_3rd"/>
</dbReference>
<evidence type="ECO:0000256" key="1">
    <source>
        <dbReference type="ARBA" id="ARBA00004496"/>
    </source>
</evidence>
<dbReference type="PANTHER" id="PTHR33602">
    <property type="entry name" value="REGULATORY PROTEIN RECX FAMILY PROTEIN"/>
    <property type="match status" value="1"/>
</dbReference>
<dbReference type="Pfam" id="PF02631">
    <property type="entry name" value="RecX_HTH2"/>
    <property type="match status" value="1"/>
</dbReference>
<dbReference type="EMBL" id="JBHSBU010000001">
    <property type="protein sequence ID" value="MFC4158670.1"/>
    <property type="molecule type" value="Genomic_DNA"/>
</dbReference>
<keyword evidence="9" id="KW-1185">Reference proteome</keyword>
<evidence type="ECO:0000313" key="9">
    <source>
        <dbReference type="Proteomes" id="UP001595791"/>
    </source>
</evidence>
<organism evidence="8 9">
    <name type="scientific">Chitinimonas lacunae</name>
    <dbReference type="NCBI Taxonomy" id="1963018"/>
    <lineage>
        <taxon>Bacteria</taxon>
        <taxon>Pseudomonadati</taxon>
        <taxon>Pseudomonadota</taxon>
        <taxon>Betaproteobacteria</taxon>
        <taxon>Neisseriales</taxon>
        <taxon>Chitinibacteraceae</taxon>
        <taxon>Chitinimonas</taxon>
    </lineage>
</organism>
<evidence type="ECO:0000256" key="3">
    <source>
        <dbReference type="ARBA" id="ARBA00018111"/>
    </source>
</evidence>
<feature type="domain" description="RecX third three-helical" evidence="7">
    <location>
        <begin position="97"/>
        <end position="140"/>
    </location>
</feature>
<evidence type="ECO:0000256" key="2">
    <source>
        <dbReference type="ARBA" id="ARBA00009695"/>
    </source>
</evidence>
<dbReference type="Proteomes" id="UP001595791">
    <property type="component" value="Unassembled WGS sequence"/>
</dbReference>
<evidence type="ECO:0000313" key="8">
    <source>
        <dbReference type="EMBL" id="MFC4158670.1"/>
    </source>
</evidence>
<protein>
    <recommendedName>
        <fullName evidence="3 5">Regulatory protein RecX</fullName>
    </recommendedName>
</protein>
<proteinExistence type="inferred from homology"/>
<comment type="function">
    <text evidence="5">Modulates RecA activity.</text>
</comment>
<accession>A0ABV8MN09</accession>
<dbReference type="NCBIfam" id="NF001055">
    <property type="entry name" value="PRK00117.2-5"/>
    <property type="match status" value="1"/>
</dbReference>
<evidence type="ECO:0000259" key="7">
    <source>
        <dbReference type="Pfam" id="PF21981"/>
    </source>
</evidence>
<dbReference type="Pfam" id="PF21981">
    <property type="entry name" value="RecX_HTH3"/>
    <property type="match status" value="1"/>
</dbReference>
<dbReference type="RefSeq" id="WP_378161595.1">
    <property type="nucleotide sequence ID" value="NZ_JBHSBU010000001.1"/>
</dbReference>
<dbReference type="PANTHER" id="PTHR33602:SF1">
    <property type="entry name" value="REGULATORY PROTEIN RECX FAMILY PROTEIN"/>
    <property type="match status" value="1"/>
</dbReference>
<dbReference type="Gene3D" id="1.10.10.10">
    <property type="entry name" value="Winged helix-like DNA-binding domain superfamily/Winged helix DNA-binding domain"/>
    <property type="match status" value="3"/>
</dbReference>
<comment type="caution">
    <text evidence="8">The sequence shown here is derived from an EMBL/GenBank/DDBJ whole genome shotgun (WGS) entry which is preliminary data.</text>
</comment>
<gene>
    <name evidence="5 8" type="primary">recX</name>
    <name evidence="8" type="ORF">ACFOW7_04755</name>
</gene>